<comment type="caution">
    <text evidence="1">The sequence shown here is derived from an EMBL/GenBank/DDBJ whole genome shotgun (WGS) entry which is preliminary data.</text>
</comment>
<dbReference type="RefSeq" id="WP_045447228.1">
    <property type="nucleotide sequence ID" value="NZ_BBIO01000011.1"/>
</dbReference>
<dbReference type="eggNOG" id="ENOG502ZUCN">
    <property type="taxonomic scope" value="Bacteria"/>
</dbReference>
<dbReference type="EMBL" id="BBIO01000011">
    <property type="protein sequence ID" value="GAK45726.1"/>
    <property type="molecule type" value="Genomic_DNA"/>
</dbReference>
<evidence type="ECO:0000313" key="2">
    <source>
        <dbReference type="Proteomes" id="UP000028702"/>
    </source>
</evidence>
<sequence>MGQDIALSNPGDIVPQNQALATTDRVIFQNGEVEQGWEAVPRGFLREERETHYQVGRLWRALIIAAAVLALLNSGRLVTMVSGLSVGPVEDTVIVMSETWHEQMNERGLAQFAEEVRAKIDAWRAATWEDVEEDLPAGEREGALLRGTQSGV</sequence>
<keyword evidence="2" id="KW-1185">Reference proteome</keyword>
<dbReference type="STRING" id="1333998.M2A_2225"/>
<evidence type="ECO:0000313" key="1">
    <source>
        <dbReference type="EMBL" id="GAK45726.1"/>
    </source>
</evidence>
<proteinExistence type="predicted"/>
<accession>A0A081BCF8</accession>
<dbReference type="AlphaFoldDB" id="A0A081BCF8"/>
<reference evidence="1 2" key="1">
    <citation type="submission" date="2014-07" db="EMBL/GenBank/DDBJ databases">
        <title>Tepidicaulis marinum gen. nov., sp. nov., a novel marine bacterium denitrifying nitrate to nitrous oxide strictly under microaerobic conditions.</title>
        <authorList>
            <person name="Takeuchi M."/>
            <person name="Yamagishi T."/>
            <person name="Kamagata Y."/>
            <person name="Oshima K."/>
            <person name="Hattori M."/>
            <person name="Katayama T."/>
            <person name="Hanada S."/>
            <person name="Tamaki H."/>
            <person name="Marumo K."/>
            <person name="Maeda H."/>
            <person name="Nedachi M."/>
            <person name="Iwasaki W."/>
            <person name="Suwa Y."/>
            <person name="Sakata S."/>
        </authorList>
    </citation>
    <scope>NUCLEOTIDE SEQUENCE [LARGE SCALE GENOMIC DNA]</scope>
    <source>
        <strain evidence="1 2">MA2</strain>
    </source>
</reference>
<organism evidence="1 2">
    <name type="scientific">Tepidicaulis marinus</name>
    <dbReference type="NCBI Taxonomy" id="1333998"/>
    <lineage>
        <taxon>Bacteria</taxon>
        <taxon>Pseudomonadati</taxon>
        <taxon>Pseudomonadota</taxon>
        <taxon>Alphaproteobacteria</taxon>
        <taxon>Hyphomicrobiales</taxon>
        <taxon>Parvibaculaceae</taxon>
        <taxon>Tepidicaulis</taxon>
    </lineage>
</organism>
<protein>
    <submittedName>
        <fullName evidence="1">Conserved protein</fullName>
    </submittedName>
</protein>
<name>A0A081BCF8_9HYPH</name>
<gene>
    <name evidence="1" type="ORF">M2A_2225</name>
</gene>
<dbReference type="Proteomes" id="UP000028702">
    <property type="component" value="Unassembled WGS sequence"/>
</dbReference>